<dbReference type="Gene3D" id="1.50.40.10">
    <property type="entry name" value="Mitochondrial carrier domain"/>
    <property type="match status" value="1"/>
</dbReference>
<evidence type="ECO:0000256" key="9">
    <source>
        <dbReference type="ARBA" id="ARBA00022989"/>
    </source>
</evidence>
<dbReference type="Pfam" id="PF00153">
    <property type="entry name" value="Mito_carr"/>
    <property type="match status" value="3"/>
</dbReference>
<feature type="repeat" description="Solcar" evidence="17">
    <location>
        <begin position="219"/>
        <end position="308"/>
    </location>
</feature>
<evidence type="ECO:0000256" key="5">
    <source>
        <dbReference type="ARBA" id="ARBA00022692"/>
    </source>
</evidence>
<dbReference type="InterPro" id="IPR023395">
    <property type="entry name" value="MCP_dom_sf"/>
</dbReference>
<keyword evidence="7" id="KW-0999">Mitochondrion inner membrane</keyword>
<keyword evidence="21" id="KW-1185">Reference proteome</keyword>
<evidence type="ECO:0000313" key="20">
    <source>
        <dbReference type="EMBL" id="CRL06205.1"/>
    </source>
</evidence>
<feature type="transmembrane region" description="Helical" evidence="19">
    <location>
        <begin position="20"/>
        <end position="40"/>
    </location>
</feature>
<dbReference type="InterPro" id="IPR051028">
    <property type="entry name" value="Mito_Solute_Carrier"/>
</dbReference>
<dbReference type="AlphaFoldDB" id="A0A1J1J183"/>
<comment type="function">
    <text evidence="13">Responsible for the transport of glutamate from the cytosol into the mitochondrial matrix with the concomitant import of a proton (symport system).</text>
</comment>
<keyword evidence="3 18" id="KW-0813">Transport</keyword>
<evidence type="ECO:0000256" key="17">
    <source>
        <dbReference type="PROSITE-ProRule" id="PRU00282"/>
    </source>
</evidence>
<keyword evidence="11 17" id="KW-0472">Membrane</keyword>
<accession>A0A1J1J183</accession>
<dbReference type="PANTHER" id="PTHR45678:SF5">
    <property type="entry name" value="AT03939P-RELATED"/>
    <property type="match status" value="1"/>
</dbReference>
<feature type="transmembrane region" description="Helical" evidence="19">
    <location>
        <begin position="219"/>
        <end position="239"/>
    </location>
</feature>
<organism evidence="20 21">
    <name type="scientific">Clunio marinus</name>
    <dbReference type="NCBI Taxonomy" id="568069"/>
    <lineage>
        <taxon>Eukaryota</taxon>
        <taxon>Metazoa</taxon>
        <taxon>Ecdysozoa</taxon>
        <taxon>Arthropoda</taxon>
        <taxon>Hexapoda</taxon>
        <taxon>Insecta</taxon>
        <taxon>Pterygota</taxon>
        <taxon>Neoptera</taxon>
        <taxon>Endopterygota</taxon>
        <taxon>Diptera</taxon>
        <taxon>Nematocera</taxon>
        <taxon>Chironomoidea</taxon>
        <taxon>Chironomidae</taxon>
        <taxon>Clunio</taxon>
    </lineage>
</organism>
<name>A0A1J1J183_9DIPT</name>
<evidence type="ECO:0000256" key="6">
    <source>
        <dbReference type="ARBA" id="ARBA00022737"/>
    </source>
</evidence>
<dbReference type="GO" id="GO:0043490">
    <property type="term" value="P:malate-aspartate shuttle"/>
    <property type="evidence" value="ECO:0007669"/>
    <property type="project" value="TreeGrafter"/>
</dbReference>
<evidence type="ECO:0000256" key="19">
    <source>
        <dbReference type="SAM" id="Phobius"/>
    </source>
</evidence>
<dbReference type="GO" id="GO:0015293">
    <property type="term" value="F:symporter activity"/>
    <property type="evidence" value="ECO:0007669"/>
    <property type="project" value="UniProtKB-KW"/>
</dbReference>
<keyword evidence="9 19" id="KW-1133">Transmembrane helix</keyword>
<dbReference type="InterPro" id="IPR018108">
    <property type="entry name" value="MCP_transmembrane"/>
</dbReference>
<evidence type="ECO:0000256" key="2">
    <source>
        <dbReference type="ARBA" id="ARBA00006375"/>
    </source>
</evidence>
<dbReference type="PROSITE" id="PS50920">
    <property type="entry name" value="SOLCAR"/>
    <property type="match status" value="3"/>
</dbReference>
<evidence type="ECO:0000256" key="11">
    <source>
        <dbReference type="ARBA" id="ARBA00023136"/>
    </source>
</evidence>
<comment type="catalytic activity">
    <reaction evidence="12">
        <text>L-glutamate(in) + H(+)(in) = L-glutamate(out) + H(+)(out)</text>
        <dbReference type="Rhea" id="RHEA:70955"/>
        <dbReference type="ChEBI" id="CHEBI:15378"/>
        <dbReference type="ChEBI" id="CHEBI:29985"/>
    </reaction>
</comment>
<keyword evidence="8" id="KW-0769">Symport</keyword>
<gene>
    <name evidence="20" type="ORF">CLUMA_CG018928</name>
</gene>
<dbReference type="EMBL" id="CVRI01000066">
    <property type="protein sequence ID" value="CRL06205.1"/>
    <property type="molecule type" value="Genomic_DNA"/>
</dbReference>
<dbReference type="GO" id="GO:0005743">
    <property type="term" value="C:mitochondrial inner membrane"/>
    <property type="evidence" value="ECO:0007669"/>
    <property type="project" value="UniProtKB-SubCell"/>
</dbReference>
<evidence type="ECO:0000256" key="10">
    <source>
        <dbReference type="ARBA" id="ARBA00023128"/>
    </source>
</evidence>
<evidence type="ECO:0000256" key="3">
    <source>
        <dbReference type="ARBA" id="ARBA00022448"/>
    </source>
</evidence>
<dbReference type="Proteomes" id="UP000183832">
    <property type="component" value="Unassembled WGS sequence"/>
</dbReference>
<evidence type="ECO:0000256" key="12">
    <source>
        <dbReference type="ARBA" id="ARBA00048437"/>
    </source>
</evidence>
<keyword evidence="6" id="KW-0677">Repeat</keyword>
<comment type="subcellular location">
    <subcellularLocation>
        <location evidence="1">Mitochondrion inner membrane</location>
        <topology evidence="1">Multi-pass membrane protein</topology>
    </subcellularLocation>
</comment>
<sequence length="317" mass="34178">MTSSAPPQNPQKQFSLVPKIINGGIAGIIGVSCVFPLDLVKTRLQNQQVGPNGEKMYKNMFDCFKKTYKAEGYFGMYRGSAVNILLITPEKAIKLAANDYFRHHLTTKDGQLPITRQMAAGGLAGLCQIVITTPMELLKIQMQDAGRVAAQAKASGKTIPKTSATKIAMELLKQKGIAGLYKGTGATALRDVSFSIVYFPLFATLNQFGPRKDDGSGDAAFYVSFFSGCAAGSFAALAVNPFDVVKTRLQALKKAEGEMAFNGVADCITKTLKHEGITAFFKGGLCRMIVIAPLFGIAQMVYFLGVAERLLGIQKHQ</sequence>
<evidence type="ECO:0000256" key="16">
    <source>
        <dbReference type="ARBA" id="ARBA00081096"/>
    </source>
</evidence>
<comment type="similarity">
    <text evidence="2 18">Belongs to the mitochondrial carrier (TC 2.A.29) family.</text>
</comment>
<dbReference type="GO" id="GO:0005313">
    <property type="term" value="F:L-glutamate transmembrane transporter activity"/>
    <property type="evidence" value="ECO:0007669"/>
    <property type="project" value="TreeGrafter"/>
</dbReference>
<dbReference type="FunFam" id="1.50.40.10:FF:000026">
    <property type="entry name" value="Putative mitochondrial glutamate carrier 2"/>
    <property type="match status" value="1"/>
</dbReference>
<protein>
    <recommendedName>
        <fullName evidence="14">Mitochondrial glutamate carrier 2</fullName>
    </recommendedName>
    <alternativeName>
        <fullName evidence="16">Glutamate/H(+) symporter 2</fullName>
    </alternativeName>
    <alternativeName>
        <fullName evidence="15">Solute carrier family 25 member 18</fullName>
    </alternativeName>
</protein>
<dbReference type="STRING" id="568069.A0A1J1J183"/>
<feature type="transmembrane region" description="Helical" evidence="19">
    <location>
        <begin position="288"/>
        <end position="307"/>
    </location>
</feature>
<reference evidence="20 21" key="1">
    <citation type="submission" date="2015-04" db="EMBL/GenBank/DDBJ databases">
        <authorList>
            <person name="Syromyatnikov M.Y."/>
            <person name="Popov V.N."/>
        </authorList>
    </citation>
    <scope>NUCLEOTIDE SEQUENCE [LARGE SCALE GENOMIC DNA]</scope>
</reference>
<dbReference type="InterPro" id="IPR002067">
    <property type="entry name" value="MCP"/>
</dbReference>
<evidence type="ECO:0000256" key="1">
    <source>
        <dbReference type="ARBA" id="ARBA00004448"/>
    </source>
</evidence>
<keyword evidence="4" id="KW-0597">Phosphoprotein</keyword>
<dbReference type="PANTHER" id="PTHR45678">
    <property type="entry name" value="MITOCHONDRIAL 2-OXODICARBOXYLATE CARRIER 1-RELATED"/>
    <property type="match status" value="1"/>
</dbReference>
<evidence type="ECO:0000256" key="15">
    <source>
        <dbReference type="ARBA" id="ARBA00076502"/>
    </source>
</evidence>
<evidence type="ECO:0000313" key="21">
    <source>
        <dbReference type="Proteomes" id="UP000183832"/>
    </source>
</evidence>
<dbReference type="GO" id="GO:0015183">
    <property type="term" value="F:L-aspartate transmembrane transporter activity"/>
    <property type="evidence" value="ECO:0007669"/>
    <property type="project" value="TreeGrafter"/>
</dbReference>
<evidence type="ECO:0000256" key="14">
    <source>
        <dbReference type="ARBA" id="ARBA00069241"/>
    </source>
</evidence>
<keyword evidence="10" id="KW-0496">Mitochondrion</keyword>
<evidence type="ECO:0000256" key="4">
    <source>
        <dbReference type="ARBA" id="ARBA00022553"/>
    </source>
</evidence>
<feature type="repeat" description="Solcar" evidence="17">
    <location>
        <begin position="112"/>
        <end position="208"/>
    </location>
</feature>
<evidence type="ECO:0000256" key="18">
    <source>
        <dbReference type="RuleBase" id="RU000488"/>
    </source>
</evidence>
<proteinExistence type="inferred from homology"/>
<keyword evidence="5 17" id="KW-0812">Transmembrane</keyword>
<evidence type="ECO:0000256" key="8">
    <source>
        <dbReference type="ARBA" id="ARBA00022847"/>
    </source>
</evidence>
<evidence type="ECO:0000256" key="13">
    <source>
        <dbReference type="ARBA" id="ARBA00057953"/>
    </source>
</evidence>
<dbReference type="SUPFAM" id="SSF103506">
    <property type="entry name" value="Mitochondrial carrier"/>
    <property type="match status" value="1"/>
</dbReference>
<evidence type="ECO:0000256" key="7">
    <source>
        <dbReference type="ARBA" id="ARBA00022792"/>
    </source>
</evidence>
<dbReference type="OrthoDB" id="2382881at2759"/>
<dbReference type="PRINTS" id="PR00926">
    <property type="entry name" value="MITOCARRIER"/>
</dbReference>
<feature type="repeat" description="Solcar" evidence="17">
    <location>
        <begin position="14"/>
        <end position="104"/>
    </location>
</feature>